<reference evidence="1 2" key="1">
    <citation type="submission" date="2023-06" db="EMBL/GenBank/DDBJ databases">
        <authorList>
            <person name="Ham H."/>
            <person name="Park D.S."/>
        </authorList>
    </citation>
    <scope>NUCLEOTIDE SEQUENCE [LARGE SCALE GENOMIC DNA]</scope>
    <source>
        <strain evidence="1 2">KACC 17005</strain>
    </source>
</reference>
<name>A0ABY9AL10_PARCI</name>
<evidence type="ECO:0000313" key="1">
    <source>
        <dbReference type="EMBL" id="WIY47439.1"/>
    </source>
</evidence>
<gene>
    <name evidence="1" type="ORF">QRO08_16555</name>
</gene>
<dbReference type="EMBL" id="CP127363">
    <property type="protein sequence ID" value="WIY47439.1"/>
    <property type="molecule type" value="Genomic_DNA"/>
</dbReference>
<organism evidence="1 2">
    <name type="scientific">Paracidovorax citrulli</name>
    <name type="common">Acidovorax citrulli</name>
    <dbReference type="NCBI Taxonomy" id="80869"/>
    <lineage>
        <taxon>Bacteria</taxon>
        <taxon>Pseudomonadati</taxon>
        <taxon>Pseudomonadota</taxon>
        <taxon>Betaproteobacteria</taxon>
        <taxon>Burkholderiales</taxon>
        <taxon>Comamonadaceae</taxon>
        <taxon>Paracidovorax</taxon>
    </lineage>
</organism>
<dbReference type="Proteomes" id="UP001242732">
    <property type="component" value="Chromosome"/>
</dbReference>
<sequence length="185" mass="20317">MTDHEQNTIDDTMRILGQITRIVFKSERLPPNILMALLSKPSLGMGLLMKSSEAIRALDPNHKYHDARIARLVAKLPAELPSGPIGVEAQGPFWLGYYQTPDWPVKRDVQGLREAGEALFGGTWQTALAEALGLSDARRVREWLAGTRRIPPGIWDDIKRLLEERSARAQAMAGGLDDAGAPQGG</sequence>
<keyword evidence="2" id="KW-1185">Reference proteome</keyword>
<protein>
    <submittedName>
        <fullName evidence="1">Uncharacterized protein</fullName>
    </submittedName>
</protein>
<evidence type="ECO:0000313" key="2">
    <source>
        <dbReference type="Proteomes" id="UP001242732"/>
    </source>
</evidence>
<dbReference type="RefSeq" id="WP_011794776.1">
    <property type="nucleotide sequence ID" value="NZ_CP023687.1"/>
</dbReference>
<proteinExistence type="predicted"/>
<accession>A0ABY9AL10</accession>